<evidence type="ECO:0000313" key="7">
    <source>
        <dbReference type="Proteomes" id="UP000664132"/>
    </source>
</evidence>
<dbReference type="Gene3D" id="6.10.140.2220">
    <property type="match status" value="1"/>
</dbReference>
<evidence type="ECO:0000259" key="5">
    <source>
        <dbReference type="PROSITE" id="PS50865"/>
    </source>
</evidence>
<proteinExistence type="predicted"/>
<feature type="domain" description="MYND-type" evidence="5">
    <location>
        <begin position="227"/>
        <end position="266"/>
    </location>
</feature>
<evidence type="ECO:0000256" key="2">
    <source>
        <dbReference type="ARBA" id="ARBA00022771"/>
    </source>
</evidence>
<protein>
    <recommendedName>
        <fullName evidence="5">MYND-type domain-containing protein</fullName>
    </recommendedName>
</protein>
<keyword evidence="3" id="KW-0862">Zinc</keyword>
<reference evidence="6" key="1">
    <citation type="submission" date="2021-02" db="EMBL/GenBank/DDBJ databases">
        <title>Genome sequence Cadophora malorum strain M34.</title>
        <authorList>
            <person name="Stefanovic E."/>
            <person name="Vu D."/>
            <person name="Scully C."/>
            <person name="Dijksterhuis J."/>
            <person name="Roader J."/>
            <person name="Houbraken J."/>
        </authorList>
    </citation>
    <scope>NUCLEOTIDE SEQUENCE</scope>
    <source>
        <strain evidence="6">M34</strain>
    </source>
</reference>
<dbReference type="GO" id="GO:0008270">
    <property type="term" value="F:zinc ion binding"/>
    <property type="evidence" value="ECO:0007669"/>
    <property type="project" value="UniProtKB-KW"/>
</dbReference>
<gene>
    <name evidence="6" type="ORF">IFR04_001195</name>
</gene>
<dbReference type="Pfam" id="PF01753">
    <property type="entry name" value="zf-MYND"/>
    <property type="match status" value="1"/>
</dbReference>
<dbReference type="AlphaFoldDB" id="A0A8H7WJB3"/>
<name>A0A8H7WJB3_9HELO</name>
<dbReference type="InterPro" id="IPR002893">
    <property type="entry name" value="Znf_MYND"/>
</dbReference>
<dbReference type="EMBL" id="JAFJYH010000008">
    <property type="protein sequence ID" value="KAG4425733.1"/>
    <property type="molecule type" value="Genomic_DNA"/>
</dbReference>
<keyword evidence="7" id="KW-1185">Reference proteome</keyword>
<evidence type="ECO:0000313" key="6">
    <source>
        <dbReference type="EMBL" id="KAG4425733.1"/>
    </source>
</evidence>
<comment type="caution">
    <text evidence="6">The sequence shown here is derived from an EMBL/GenBank/DDBJ whole genome shotgun (WGS) entry which is preliminary data.</text>
</comment>
<dbReference type="OrthoDB" id="432970at2759"/>
<dbReference type="PROSITE" id="PS50865">
    <property type="entry name" value="ZF_MYND_2"/>
    <property type="match status" value="1"/>
</dbReference>
<dbReference type="Proteomes" id="UP000664132">
    <property type="component" value="Unassembled WGS sequence"/>
</dbReference>
<accession>A0A8H7WJB3</accession>
<sequence length="275" mass="30696">MAPPNFPNGLDLYSIGFVTLKYPELAPGIPVPLGNIVGALQHQPMSAQNHQVSQIASQYIDAFIAYQVSDEPCLKDKSSPQYYFSNALLILNYLTSNPDVCKRIAQHPTLTNDLIEKIIAPDFHDGMRDVVRPVLGSFPPAGFAEDFGSVLQFLSTMLLYQAEMPSLHPRIKEIIPKLKEWKKTYKNSHVKTIRNVCERMVGQINGMEPEMIAMMRKFQEEALVCGVASCGVKGATGLTVCATCKIQRYCGRDHQKADWKYHKHICSKGLVEPGQ</sequence>
<evidence type="ECO:0000256" key="1">
    <source>
        <dbReference type="ARBA" id="ARBA00022723"/>
    </source>
</evidence>
<keyword evidence="2 4" id="KW-0863">Zinc-finger</keyword>
<evidence type="ECO:0000256" key="3">
    <source>
        <dbReference type="ARBA" id="ARBA00022833"/>
    </source>
</evidence>
<organism evidence="6 7">
    <name type="scientific">Cadophora malorum</name>
    <dbReference type="NCBI Taxonomy" id="108018"/>
    <lineage>
        <taxon>Eukaryota</taxon>
        <taxon>Fungi</taxon>
        <taxon>Dikarya</taxon>
        <taxon>Ascomycota</taxon>
        <taxon>Pezizomycotina</taxon>
        <taxon>Leotiomycetes</taxon>
        <taxon>Helotiales</taxon>
        <taxon>Ploettnerulaceae</taxon>
        <taxon>Cadophora</taxon>
    </lineage>
</organism>
<evidence type="ECO:0000256" key="4">
    <source>
        <dbReference type="PROSITE-ProRule" id="PRU00134"/>
    </source>
</evidence>
<keyword evidence="1" id="KW-0479">Metal-binding</keyword>
<dbReference type="SUPFAM" id="SSF144232">
    <property type="entry name" value="HIT/MYND zinc finger-like"/>
    <property type="match status" value="1"/>
</dbReference>